<feature type="compositionally biased region" description="Polar residues" evidence="5">
    <location>
        <begin position="124"/>
        <end position="144"/>
    </location>
</feature>
<dbReference type="PANTHER" id="PTHR24200">
    <property type="entry name" value="TOUCAN, ISOFORM A"/>
    <property type="match status" value="1"/>
</dbReference>
<evidence type="ECO:0000256" key="5">
    <source>
        <dbReference type="SAM" id="MobiDB-lite"/>
    </source>
</evidence>
<proteinExistence type="inferred from homology"/>
<dbReference type="AlphaFoldDB" id="A0A1A8H7D1"/>
<evidence type="ECO:0000256" key="3">
    <source>
        <dbReference type="ARBA" id="ARBA00023054"/>
    </source>
</evidence>
<dbReference type="PANTHER" id="PTHR24200:SF7">
    <property type="entry name" value="MICROTUBULE-ASSOCIATED TUMOR SUPPRESSOR 1"/>
    <property type="match status" value="1"/>
</dbReference>
<gene>
    <name evidence="6" type="primary">AL935291.1</name>
</gene>
<feature type="compositionally biased region" description="Polar residues" evidence="5">
    <location>
        <begin position="67"/>
        <end position="81"/>
    </location>
</feature>
<keyword evidence="4" id="KW-0539">Nucleus</keyword>
<dbReference type="InterPro" id="IPR051293">
    <property type="entry name" value="MTUS1/CCDC69"/>
</dbReference>
<comment type="similarity">
    <text evidence="2">Belongs to the MTUS1 family.</text>
</comment>
<evidence type="ECO:0000256" key="2">
    <source>
        <dbReference type="ARBA" id="ARBA00007585"/>
    </source>
</evidence>
<dbReference type="GO" id="GO:0005634">
    <property type="term" value="C:nucleus"/>
    <property type="evidence" value="ECO:0007669"/>
    <property type="project" value="UniProtKB-SubCell"/>
</dbReference>
<accession>A0A1A8H7D1</accession>
<feature type="region of interest" description="Disordered" evidence="5">
    <location>
        <begin position="499"/>
        <end position="529"/>
    </location>
</feature>
<feature type="compositionally biased region" description="Basic and acidic residues" evidence="5">
    <location>
        <begin position="356"/>
        <end position="372"/>
    </location>
</feature>
<feature type="compositionally biased region" description="Polar residues" evidence="5">
    <location>
        <begin position="506"/>
        <end position="520"/>
    </location>
</feature>
<evidence type="ECO:0000256" key="1">
    <source>
        <dbReference type="ARBA" id="ARBA00004123"/>
    </source>
</evidence>
<reference evidence="6" key="1">
    <citation type="submission" date="2016-05" db="EMBL/GenBank/DDBJ databases">
        <authorList>
            <person name="Lavstsen T."/>
            <person name="Jespersen J.S."/>
        </authorList>
    </citation>
    <scope>NUCLEOTIDE SEQUENCE</scope>
    <source>
        <tissue evidence="6">Brain</tissue>
    </source>
</reference>
<keyword evidence="3" id="KW-0175">Coiled coil</keyword>
<dbReference type="GO" id="GO:0005737">
    <property type="term" value="C:cytoplasm"/>
    <property type="evidence" value="ECO:0007669"/>
    <property type="project" value="TreeGrafter"/>
</dbReference>
<dbReference type="GO" id="GO:0008017">
    <property type="term" value="F:microtubule binding"/>
    <property type="evidence" value="ECO:0007669"/>
    <property type="project" value="TreeGrafter"/>
</dbReference>
<organism evidence="6">
    <name type="scientific">Nothobranchius korthausae</name>
    <dbReference type="NCBI Taxonomy" id="1143690"/>
    <lineage>
        <taxon>Eukaryota</taxon>
        <taxon>Metazoa</taxon>
        <taxon>Chordata</taxon>
        <taxon>Craniata</taxon>
        <taxon>Vertebrata</taxon>
        <taxon>Euteleostomi</taxon>
        <taxon>Actinopterygii</taxon>
        <taxon>Neopterygii</taxon>
        <taxon>Teleostei</taxon>
        <taxon>Neoteleostei</taxon>
        <taxon>Acanthomorphata</taxon>
        <taxon>Ovalentaria</taxon>
        <taxon>Atherinomorphae</taxon>
        <taxon>Cyprinodontiformes</taxon>
        <taxon>Nothobranchiidae</taxon>
        <taxon>Nothobranchius</taxon>
    </lineage>
</organism>
<comment type="subcellular location">
    <subcellularLocation>
        <location evidence="1">Nucleus</location>
    </subcellularLocation>
</comment>
<reference evidence="6" key="2">
    <citation type="submission" date="2016-06" db="EMBL/GenBank/DDBJ databases">
        <title>The genome of a short-lived fish provides insights into sex chromosome evolution and the genetic control of aging.</title>
        <authorList>
            <person name="Reichwald K."/>
            <person name="Felder M."/>
            <person name="Petzold A."/>
            <person name="Koch P."/>
            <person name="Groth M."/>
            <person name="Platzer M."/>
        </authorList>
    </citation>
    <scope>NUCLEOTIDE SEQUENCE</scope>
    <source>
        <tissue evidence="6">Brain</tissue>
    </source>
</reference>
<protein>
    <recommendedName>
        <fullName evidence="7">Microtubule associated tumor suppressor 1b</fullName>
    </recommendedName>
</protein>
<name>A0A1A8H7D1_9TELE</name>
<dbReference type="EMBL" id="HAEC01010923">
    <property type="protein sequence ID" value="SBQ79139.1"/>
    <property type="molecule type" value="Transcribed_RNA"/>
</dbReference>
<feature type="compositionally biased region" description="Low complexity" evidence="5">
    <location>
        <begin position="113"/>
        <end position="123"/>
    </location>
</feature>
<evidence type="ECO:0008006" key="7">
    <source>
        <dbReference type="Google" id="ProtNLM"/>
    </source>
</evidence>
<evidence type="ECO:0000256" key="4">
    <source>
        <dbReference type="ARBA" id="ARBA00023242"/>
    </source>
</evidence>
<evidence type="ECO:0000313" key="6">
    <source>
        <dbReference type="EMBL" id="SBQ79139.1"/>
    </source>
</evidence>
<feature type="region of interest" description="Disordered" evidence="5">
    <location>
        <begin position="99"/>
        <end position="166"/>
    </location>
</feature>
<sequence>MTSHSHYAPVQPLKGVANPTVLLDAFGPLALVLFVDVMLNVVPAHKLTGRSSLPVDKNRTREVPARPSSTSSPVAAGHQQNQHLHPAELVPDVLNANIPVKPAVSEPGPDAASTTSSGPTSSGFKTRTGSRSSPKTGTRPQNASRPGVGAAEGTAGSKQNQNKEQLEKKNQAIVQLRKILVQGNRKVEALAVVIQQLFTEREETLKKKKDLSLELGTLRDELVASSQKCERLQREKEETRSSSEERLKRQEVQHQEELVQLEDRLKSFYQTEWDKVHQVYQEEADRCRTLMEQQVEDLRVRQEAEKKNQEEIHSQKMESLKQDYETSLQELKRIQQTDLEDLQKTTKETEASLSEKISELSAEREDLSEKLRAEEERRQRILSDRNLKDSHTVYLQQELESLKVVLEMKSNQLHQKEKKLIEMDRLVETNVRLEECLKKVQQENEDYRARMDKHAALSKQLSTEQALLQQTLQKESKVNKRLSMENEELLWKLHNGDLMASPRRLSPTSPFGSPRNSASFPTAAPLSPR</sequence>
<feature type="region of interest" description="Disordered" evidence="5">
    <location>
        <begin position="342"/>
        <end position="372"/>
    </location>
</feature>
<feature type="region of interest" description="Disordered" evidence="5">
    <location>
        <begin position="49"/>
        <end position="81"/>
    </location>
</feature>
<feature type="region of interest" description="Disordered" evidence="5">
    <location>
        <begin position="229"/>
        <end position="252"/>
    </location>
</feature>